<evidence type="ECO:0008006" key="4">
    <source>
        <dbReference type="Google" id="ProtNLM"/>
    </source>
</evidence>
<feature type="transmembrane region" description="Helical" evidence="1">
    <location>
        <begin position="139"/>
        <end position="165"/>
    </location>
</feature>
<reference evidence="2 3" key="1">
    <citation type="submission" date="2019-03" db="EMBL/GenBank/DDBJ databases">
        <title>Sapientia aquatica gen. nov., sp. nov., isolated from a crater lake.</title>
        <authorList>
            <person name="Felfoldi T."/>
            <person name="Szabo A."/>
            <person name="Toth E."/>
            <person name="Schumann P."/>
            <person name="Keki Z."/>
            <person name="Marialigeti K."/>
            <person name="Mathe I."/>
        </authorList>
    </citation>
    <scope>NUCLEOTIDE SEQUENCE [LARGE SCALE GENOMIC DNA]</scope>
    <source>
        <strain evidence="2 3">SA-152</strain>
    </source>
</reference>
<comment type="caution">
    <text evidence="2">The sequence shown here is derived from an EMBL/GenBank/DDBJ whole genome shotgun (WGS) entry which is preliminary data.</text>
</comment>
<dbReference type="Proteomes" id="UP000294829">
    <property type="component" value="Unassembled WGS sequence"/>
</dbReference>
<proteinExistence type="predicted"/>
<keyword evidence="1" id="KW-0472">Membrane</keyword>
<dbReference type="InterPro" id="IPR047798">
    <property type="entry name" value="BPSS1780-like"/>
</dbReference>
<feature type="transmembrane region" description="Helical" evidence="1">
    <location>
        <begin position="186"/>
        <end position="214"/>
    </location>
</feature>
<evidence type="ECO:0000256" key="1">
    <source>
        <dbReference type="SAM" id="Phobius"/>
    </source>
</evidence>
<accession>A0A4R5W3S4</accession>
<dbReference type="NCBIfam" id="NF041043">
    <property type="entry name" value="BPSS1780_fam"/>
    <property type="match status" value="1"/>
</dbReference>
<name>A0A4R5W3S4_9BURK</name>
<organism evidence="2 3">
    <name type="scientific">Sapientia aquatica</name>
    <dbReference type="NCBI Taxonomy" id="1549640"/>
    <lineage>
        <taxon>Bacteria</taxon>
        <taxon>Pseudomonadati</taxon>
        <taxon>Pseudomonadota</taxon>
        <taxon>Betaproteobacteria</taxon>
        <taxon>Burkholderiales</taxon>
        <taxon>Oxalobacteraceae</taxon>
        <taxon>Sapientia</taxon>
    </lineage>
</organism>
<dbReference type="OrthoDB" id="5298483at2"/>
<dbReference type="AlphaFoldDB" id="A0A4R5W3S4"/>
<gene>
    <name evidence="2" type="ORF">E2I14_09105</name>
</gene>
<dbReference type="EMBL" id="SMYL01000003">
    <property type="protein sequence ID" value="TDK66687.1"/>
    <property type="molecule type" value="Genomic_DNA"/>
</dbReference>
<keyword evidence="1" id="KW-1133">Transmembrane helix</keyword>
<feature type="transmembrane region" description="Helical" evidence="1">
    <location>
        <begin position="220"/>
        <end position="240"/>
    </location>
</feature>
<evidence type="ECO:0000313" key="3">
    <source>
        <dbReference type="Proteomes" id="UP000294829"/>
    </source>
</evidence>
<feature type="transmembrane region" description="Helical" evidence="1">
    <location>
        <begin position="96"/>
        <end position="114"/>
    </location>
</feature>
<feature type="transmembrane region" description="Helical" evidence="1">
    <location>
        <begin position="31"/>
        <end position="64"/>
    </location>
</feature>
<keyword evidence="1" id="KW-0812">Transmembrane</keyword>
<protein>
    <recommendedName>
        <fullName evidence="4">DUF2189 domain-containing protein</fullName>
    </recommendedName>
</protein>
<sequence length="260" mass="29325">MNQLPANTGWLWVKQGFGYFRRRPMEFSSMFLGYLFLMLIVGFVPILGQILAFVFLPLFTLAFMQACREIDQGKPVHPRLLLYGFRSPQAAKLMQLGVLYLVAAMVALGSSFLIDDGVFWQAITGQIQLNAKTVEDTNMIGAMFFSFLVYIPALIAFWFAGPLIAWQEMPLLKAIFYSFFASVRSWRVFVVYGLSWFVVGGLLPMFFSALIAAITGNPNFIILIMMPFSMVLNIILYCSFYPSYVSVFGQPADNAESTMS</sequence>
<evidence type="ECO:0000313" key="2">
    <source>
        <dbReference type="EMBL" id="TDK66687.1"/>
    </source>
</evidence>
<keyword evidence="3" id="KW-1185">Reference proteome</keyword>